<sequence>MKVIRTRVKLSVMLYIVFLLILSACSSSTSASSDRTNSANSGNATNLAPAGYKKFMVFMGNGEFSPSSMNDMMSMMSGADFFRHMDWNDDQITQHKAQALAFFKLRYGLDFSKSNQIGHAMFLDFTNDPHMNLRAYSISDMNVPRSGWFVDDGGWAVYAVKGSMTLYGTYGGATGTQVPAGTALMFGYYKINTGSTPIIIAYQAIVPMFTDMAGDSTVICQVSNDQFGKGMNQGVMGMPEMLPNGNMKYDVREVMTFPGY</sequence>
<evidence type="ECO:0000256" key="1">
    <source>
        <dbReference type="SAM" id="SignalP"/>
    </source>
</evidence>
<proteinExistence type="predicted"/>
<keyword evidence="3" id="KW-1185">Reference proteome</keyword>
<dbReference type="AlphaFoldDB" id="D6U1D5"/>
<evidence type="ECO:0000313" key="3">
    <source>
        <dbReference type="Proteomes" id="UP000004508"/>
    </source>
</evidence>
<dbReference type="RefSeq" id="WP_007917759.1">
    <property type="nucleotide sequence ID" value="NZ_ADVG01000004.1"/>
</dbReference>
<accession>D6U1D5</accession>
<evidence type="ECO:0008006" key="4">
    <source>
        <dbReference type="Google" id="ProtNLM"/>
    </source>
</evidence>
<dbReference type="PROSITE" id="PS51257">
    <property type="entry name" value="PROKAR_LIPOPROTEIN"/>
    <property type="match status" value="1"/>
</dbReference>
<feature type="signal peptide" evidence="1">
    <location>
        <begin position="1"/>
        <end position="31"/>
    </location>
</feature>
<comment type="caution">
    <text evidence="2">The sequence shown here is derived from an EMBL/GenBank/DDBJ whole genome shotgun (WGS) entry which is preliminary data.</text>
</comment>
<dbReference type="EMBL" id="ADVG01000004">
    <property type="protein sequence ID" value="EFH80786.1"/>
    <property type="molecule type" value="Genomic_DNA"/>
</dbReference>
<evidence type="ECO:0000313" key="2">
    <source>
        <dbReference type="EMBL" id="EFH80786.1"/>
    </source>
</evidence>
<gene>
    <name evidence="2" type="ORF">Krac_1408</name>
</gene>
<dbReference type="eggNOG" id="ENOG5033IJY">
    <property type="taxonomic scope" value="Bacteria"/>
</dbReference>
<organism evidence="2 3">
    <name type="scientific">Ktedonobacter racemifer DSM 44963</name>
    <dbReference type="NCBI Taxonomy" id="485913"/>
    <lineage>
        <taxon>Bacteria</taxon>
        <taxon>Bacillati</taxon>
        <taxon>Chloroflexota</taxon>
        <taxon>Ktedonobacteria</taxon>
        <taxon>Ktedonobacterales</taxon>
        <taxon>Ktedonobacteraceae</taxon>
        <taxon>Ktedonobacter</taxon>
    </lineage>
</organism>
<keyword evidence="1" id="KW-0732">Signal</keyword>
<feature type="chain" id="PRO_5003088438" description="Lipoprotein" evidence="1">
    <location>
        <begin position="32"/>
        <end position="260"/>
    </location>
</feature>
<name>D6U1D5_KTERA</name>
<reference evidence="2 3" key="1">
    <citation type="journal article" date="2011" name="Stand. Genomic Sci.">
        <title>Non-contiguous finished genome sequence and contextual data of the filamentous soil bacterium Ktedonobacter racemifer type strain (SOSP1-21).</title>
        <authorList>
            <person name="Chang Y.J."/>
            <person name="Land M."/>
            <person name="Hauser L."/>
            <person name="Chertkov O."/>
            <person name="Del Rio T.G."/>
            <person name="Nolan M."/>
            <person name="Copeland A."/>
            <person name="Tice H."/>
            <person name="Cheng J.F."/>
            <person name="Lucas S."/>
            <person name="Han C."/>
            <person name="Goodwin L."/>
            <person name="Pitluck S."/>
            <person name="Ivanova N."/>
            <person name="Ovchinikova G."/>
            <person name="Pati A."/>
            <person name="Chen A."/>
            <person name="Palaniappan K."/>
            <person name="Mavromatis K."/>
            <person name="Liolios K."/>
            <person name="Brettin T."/>
            <person name="Fiebig A."/>
            <person name="Rohde M."/>
            <person name="Abt B."/>
            <person name="Goker M."/>
            <person name="Detter J.C."/>
            <person name="Woyke T."/>
            <person name="Bristow J."/>
            <person name="Eisen J.A."/>
            <person name="Markowitz V."/>
            <person name="Hugenholtz P."/>
            <person name="Kyrpides N.C."/>
            <person name="Klenk H.P."/>
            <person name="Lapidus A."/>
        </authorList>
    </citation>
    <scope>NUCLEOTIDE SEQUENCE [LARGE SCALE GENOMIC DNA]</scope>
    <source>
        <strain evidence="3">DSM 44963</strain>
    </source>
</reference>
<dbReference type="InParanoid" id="D6U1D5"/>
<dbReference type="OrthoDB" id="6637376at2"/>
<dbReference type="Proteomes" id="UP000004508">
    <property type="component" value="Unassembled WGS sequence"/>
</dbReference>
<protein>
    <recommendedName>
        <fullName evidence="4">Lipoprotein</fullName>
    </recommendedName>
</protein>